<dbReference type="Gene3D" id="3.40.50.300">
    <property type="entry name" value="P-loop containing nucleotide triphosphate hydrolases"/>
    <property type="match status" value="1"/>
</dbReference>
<keyword evidence="2" id="KW-0067">ATP-binding</keyword>
<dbReference type="GO" id="GO:0035556">
    <property type="term" value="P:intracellular signal transduction"/>
    <property type="evidence" value="ECO:0007669"/>
    <property type="project" value="InterPro"/>
</dbReference>
<dbReference type="InterPro" id="IPR001054">
    <property type="entry name" value="A/G_cyclase"/>
</dbReference>
<accession>A0A2P9APW3</accession>
<feature type="repeat" description="TPR" evidence="3">
    <location>
        <begin position="1127"/>
        <end position="1160"/>
    </location>
</feature>
<feature type="domain" description="SAM" evidence="5">
    <location>
        <begin position="32"/>
        <end position="94"/>
    </location>
</feature>
<dbReference type="CDD" id="cd07302">
    <property type="entry name" value="CHD"/>
    <property type="match status" value="1"/>
</dbReference>
<dbReference type="InterPro" id="IPR001660">
    <property type="entry name" value="SAM"/>
</dbReference>
<dbReference type="AlphaFoldDB" id="A0A2P9APW3"/>
<dbReference type="InterPro" id="IPR011990">
    <property type="entry name" value="TPR-like_helical_dom_sf"/>
</dbReference>
<dbReference type="PROSITE" id="PS50105">
    <property type="entry name" value="SAM_DOMAIN"/>
    <property type="match status" value="1"/>
</dbReference>
<dbReference type="PROSITE" id="PS50125">
    <property type="entry name" value="GUANYLATE_CYCLASE_2"/>
    <property type="match status" value="1"/>
</dbReference>
<dbReference type="InterPro" id="IPR013761">
    <property type="entry name" value="SAM/pointed_sf"/>
</dbReference>
<dbReference type="InterPro" id="IPR027417">
    <property type="entry name" value="P-loop_NTPase"/>
</dbReference>
<dbReference type="SMART" id="SM00028">
    <property type="entry name" value="TPR"/>
    <property type="match status" value="2"/>
</dbReference>
<gene>
    <name evidence="7" type="ORF">BQ8482_340008</name>
</gene>
<sequence length="1217" mass="133278">MRGFGSHRASDLQHGATTMFALISELRCGSPCSMQTIEDWLSQLGLGKYTEAFVQNDVDLRALPHVTEADLQELGVSLGHRKIVLAAINGLEQPSLDGTPPVSFPPEESEPLTTEVPQEPTADRRLLSVLFCDLVGSTALSARLDPEDMHELTRRYQDSVAGAITRFGGYVAKYLGDGVLAYFGWPMAYEDHAERSIRAGLQALAAVEAFQSPDGEQLKARIGIASGHVVVGDIAGSSANERASIAGDTPNLAARLQDAAEPGQIVVADSTRRLAGQSFEIESLGAQELKGFKSPVALFVVRGEREVESRFDAAHASALSKFVGRTSEIGMLLERWELVKGGQGQAVFMSGEAGIGKSRLIDALEERLHENQYELIRLQCSPYHTTSAFYPIIQRLSRLAGFSPADDQAIRTEKFRTILQRYGENPSDVGSIYAELLSLDIGDDFEPLDLSAPQRKELIVRTLANRLLLAAEIAPVLFVVEDAHWIDPSTSEVLKEVVSRMHGAPVLVVVTHRPEWSAGWATGLAQVTTLAIGRLTKQQIRELIESMLDDVPDQLAERIAERTDGVPLFVEELTRSILESGKAALLNFDIPDSLQGSLMARLDRLTPAAKEVAQIASVIGREFDRGFLSKITGLDDRALDGALHQLMSTQLVVVGGVVRDALIFRHALIQDTAYQSLLTRRRRHYHEGIAKVLIDAYPDLVITQPELIAQHYSKAQQDEFAFPYWMKAGERALGQSANYEAVDHFQNARAIAERLRDGPARQKEVLEATLKLSEALSAAGRLSDAVAKYKLTAQLAREAGDTKAFIRCALGFDGAQFLSAKPLGESLQLLTEAMGKIDPNDQRTRCQLLCRLARAYLYLGDSKHSAKCHKEGINLARRLGDKASLFDLFVLPFVTPTTVRSAAEANDRTARLDELKRLSGGINDDDLRGRALAIDVYVSTELGNRARADRAVDGLEELGTLRQRLNILWLARHAQAMMAILDGRFTTAEALAGEAMSLGRQTHGADVEGVYGMQMFTIRREQSRLSEVAPIMKHLIEESPDETTWLPGFALIAADLGYRDAAQRRLNELARNGFEMPLDAKRSASLSFISEVAVSLGDTEAAQTIYDLMLAYKDMTVTAGVATVCFGAASRYLGMLSAMLGDFDKAAEHFEHALEMNAASGSRPWLAHAQAEYANLLMKNGSKKAIERAMSLAEQASATAAELDMVRLKKRMQPTLH</sequence>
<evidence type="ECO:0000256" key="2">
    <source>
        <dbReference type="ARBA" id="ARBA00022840"/>
    </source>
</evidence>
<dbReference type="SUPFAM" id="SSF52540">
    <property type="entry name" value="P-loop containing nucleoside triphosphate hydrolases"/>
    <property type="match status" value="1"/>
</dbReference>
<dbReference type="Pfam" id="PF13191">
    <property type="entry name" value="AAA_16"/>
    <property type="match status" value="1"/>
</dbReference>
<dbReference type="InterPro" id="IPR041664">
    <property type="entry name" value="AAA_16"/>
</dbReference>
<dbReference type="SMART" id="SM00454">
    <property type="entry name" value="SAM"/>
    <property type="match status" value="1"/>
</dbReference>
<dbReference type="GO" id="GO:0005524">
    <property type="term" value="F:ATP binding"/>
    <property type="evidence" value="ECO:0007669"/>
    <property type="project" value="UniProtKB-KW"/>
</dbReference>
<keyword evidence="1" id="KW-0547">Nucleotide-binding</keyword>
<evidence type="ECO:0000256" key="4">
    <source>
        <dbReference type="SAM" id="MobiDB-lite"/>
    </source>
</evidence>
<dbReference type="SUPFAM" id="SSF55073">
    <property type="entry name" value="Nucleotide cyclase"/>
    <property type="match status" value="1"/>
</dbReference>
<dbReference type="InterPro" id="IPR019734">
    <property type="entry name" value="TPR_rpt"/>
</dbReference>
<dbReference type="PANTHER" id="PTHR16305">
    <property type="entry name" value="TESTICULAR SOLUBLE ADENYLYL CYCLASE"/>
    <property type="match status" value="1"/>
</dbReference>
<evidence type="ECO:0000259" key="6">
    <source>
        <dbReference type="PROSITE" id="PS50125"/>
    </source>
</evidence>
<feature type="domain" description="Guanylate cyclase" evidence="6">
    <location>
        <begin position="128"/>
        <end position="257"/>
    </location>
</feature>
<dbReference type="Gene3D" id="1.10.150.50">
    <property type="entry name" value="Transcription Factor, Ets-1"/>
    <property type="match status" value="1"/>
</dbReference>
<dbReference type="Gene3D" id="3.30.70.1230">
    <property type="entry name" value="Nucleotide cyclase"/>
    <property type="match status" value="1"/>
</dbReference>
<dbReference type="EMBL" id="FUIG01000042">
    <property type="protein sequence ID" value="SJM33112.1"/>
    <property type="molecule type" value="Genomic_DNA"/>
</dbReference>
<name>A0A2P9APW3_9HYPH</name>
<dbReference type="GO" id="GO:0009190">
    <property type="term" value="P:cyclic nucleotide biosynthetic process"/>
    <property type="evidence" value="ECO:0007669"/>
    <property type="project" value="InterPro"/>
</dbReference>
<dbReference type="InterPro" id="IPR029787">
    <property type="entry name" value="Nucleotide_cyclase"/>
</dbReference>
<dbReference type="SUPFAM" id="SSF47769">
    <property type="entry name" value="SAM/Pointed domain"/>
    <property type="match status" value="1"/>
</dbReference>
<feature type="region of interest" description="Disordered" evidence="4">
    <location>
        <begin position="96"/>
        <end position="119"/>
    </location>
</feature>
<dbReference type="PANTHER" id="PTHR16305:SF28">
    <property type="entry name" value="GUANYLATE CYCLASE DOMAIN-CONTAINING PROTEIN"/>
    <property type="match status" value="1"/>
</dbReference>
<dbReference type="Proteomes" id="UP000245698">
    <property type="component" value="Unassembled WGS sequence"/>
</dbReference>
<proteinExistence type="predicted"/>
<evidence type="ECO:0000256" key="1">
    <source>
        <dbReference type="ARBA" id="ARBA00022741"/>
    </source>
</evidence>
<evidence type="ECO:0000313" key="8">
    <source>
        <dbReference type="Proteomes" id="UP000245698"/>
    </source>
</evidence>
<protein>
    <submittedName>
        <fullName evidence="7">Adenylate/guanylate cyclase with TPR repeats</fullName>
    </submittedName>
</protein>
<dbReference type="PROSITE" id="PS50005">
    <property type="entry name" value="TPR"/>
    <property type="match status" value="1"/>
</dbReference>
<reference evidence="8" key="1">
    <citation type="submission" date="2016-12" db="EMBL/GenBank/DDBJ databases">
        <authorList>
            <person name="Brunel B."/>
        </authorList>
    </citation>
    <scope>NUCLEOTIDE SEQUENCE [LARGE SCALE GENOMIC DNA]</scope>
</reference>
<dbReference type="Pfam" id="PF00211">
    <property type="entry name" value="Guanylate_cyc"/>
    <property type="match status" value="1"/>
</dbReference>
<keyword evidence="8" id="KW-1185">Reference proteome</keyword>
<dbReference type="GO" id="GO:0004016">
    <property type="term" value="F:adenylate cyclase activity"/>
    <property type="evidence" value="ECO:0007669"/>
    <property type="project" value="TreeGrafter"/>
</dbReference>
<dbReference type="CDD" id="cd09487">
    <property type="entry name" value="SAM_superfamily"/>
    <property type="match status" value="1"/>
</dbReference>
<evidence type="ECO:0000313" key="7">
    <source>
        <dbReference type="EMBL" id="SJM33112.1"/>
    </source>
</evidence>
<dbReference type="GO" id="GO:0005737">
    <property type="term" value="C:cytoplasm"/>
    <property type="evidence" value="ECO:0007669"/>
    <property type="project" value="TreeGrafter"/>
</dbReference>
<dbReference type="SMART" id="SM00044">
    <property type="entry name" value="CYCc"/>
    <property type="match status" value="1"/>
</dbReference>
<dbReference type="SUPFAM" id="SSF48452">
    <property type="entry name" value="TPR-like"/>
    <property type="match status" value="2"/>
</dbReference>
<evidence type="ECO:0000259" key="5">
    <source>
        <dbReference type="PROSITE" id="PS50105"/>
    </source>
</evidence>
<evidence type="ECO:0000256" key="3">
    <source>
        <dbReference type="PROSITE-ProRule" id="PRU00339"/>
    </source>
</evidence>
<keyword evidence="3" id="KW-0802">TPR repeat</keyword>
<organism evidence="7 8">
    <name type="scientific">Mesorhizobium delmotii</name>
    <dbReference type="NCBI Taxonomy" id="1631247"/>
    <lineage>
        <taxon>Bacteria</taxon>
        <taxon>Pseudomonadati</taxon>
        <taxon>Pseudomonadota</taxon>
        <taxon>Alphaproteobacteria</taxon>
        <taxon>Hyphomicrobiales</taxon>
        <taxon>Phyllobacteriaceae</taxon>
        <taxon>Mesorhizobium</taxon>
    </lineage>
</organism>
<dbReference type="Pfam" id="PF00536">
    <property type="entry name" value="SAM_1"/>
    <property type="match status" value="1"/>
</dbReference>
<dbReference type="Gene3D" id="1.25.40.10">
    <property type="entry name" value="Tetratricopeptide repeat domain"/>
    <property type="match status" value="2"/>
</dbReference>